<evidence type="ECO:0000313" key="2">
    <source>
        <dbReference type="Proteomes" id="UP001209730"/>
    </source>
</evidence>
<dbReference type="RefSeq" id="WP_265965043.1">
    <property type="nucleotide sequence ID" value="NZ_JAPHQA010000010.1"/>
</dbReference>
<dbReference type="Proteomes" id="UP001209730">
    <property type="component" value="Unassembled WGS sequence"/>
</dbReference>
<dbReference type="AlphaFoldDB" id="A0AB35HZT8"/>
<comment type="caution">
    <text evidence="1">The sequence shown here is derived from an EMBL/GenBank/DDBJ whole genome shotgun (WGS) entry which is preliminary data.</text>
</comment>
<dbReference type="GO" id="GO:0016791">
    <property type="term" value="F:phosphatase activity"/>
    <property type="evidence" value="ECO:0007669"/>
    <property type="project" value="TreeGrafter"/>
</dbReference>
<sequence length="182" mass="20522">MTKILLIRHGEAAKGPDIPDPELTALGHKQAENLAREFAAESPIALVSSPKLRTQQTARPLAKVWRRPIALEAAVTEIPSPAHIPLQKRAAWIRLLLESDWDENDAQQVAWRRGVLEYLLTLEQDTAVFCHFMVINSVVAHIRNHRKIQQFRPDYTSVTELCLKGGALELVRLGKEKSSRIL</sequence>
<reference evidence="1" key="1">
    <citation type="submission" date="2022-11" db="EMBL/GenBank/DDBJ databases">
        <title>Chitin-degrading and fungicidal potential of chitinolytic bacterial strains from marine environment of the Pacific Ocean regions.</title>
        <authorList>
            <person name="Pentekhina I."/>
            <person name="Nedashkovskaya O."/>
            <person name="Seitkalieva A."/>
            <person name="Podvolotskaya A."/>
            <person name="Tekutyeva L."/>
            <person name="Balabanova L."/>
        </authorList>
    </citation>
    <scope>NUCLEOTIDE SEQUENCE</scope>
    <source>
        <strain evidence="1">KMM 6838</strain>
    </source>
</reference>
<dbReference type="PANTHER" id="PTHR48100">
    <property type="entry name" value="BROAD-SPECIFICITY PHOSPHATASE YOR283W-RELATED"/>
    <property type="match status" value="1"/>
</dbReference>
<dbReference type="Gene3D" id="3.40.50.1240">
    <property type="entry name" value="Phosphoglycerate mutase-like"/>
    <property type="match status" value="1"/>
</dbReference>
<dbReference type="CDD" id="cd07040">
    <property type="entry name" value="HP"/>
    <property type="match status" value="1"/>
</dbReference>
<dbReference type="SUPFAM" id="SSF53254">
    <property type="entry name" value="Phosphoglycerate mutase-like"/>
    <property type="match status" value="1"/>
</dbReference>
<dbReference type="SMART" id="SM00855">
    <property type="entry name" value="PGAM"/>
    <property type="match status" value="1"/>
</dbReference>
<protein>
    <submittedName>
        <fullName evidence="1">Histidine phosphatase family protein</fullName>
    </submittedName>
</protein>
<organism evidence="1 2">
    <name type="scientific">Microbulbifer thermotolerans</name>
    <dbReference type="NCBI Taxonomy" id="252514"/>
    <lineage>
        <taxon>Bacteria</taxon>
        <taxon>Pseudomonadati</taxon>
        <taxon>Pseudomonadota</taxon>
        <taxon>Gammaproteobacteria</taxon>
        <taxon>Cellvibrionales</taxon>
        <taxon>Microbulbiferaceae</taxon>
        <taxon>Microbulbifer</taxon>
    </lineage>
</organism>
<dbReference type="GO" id="GO:0005737">
    <property type="term" value="C:cytoplasm"/>
    <property type="evidence" value="ECO:0007669"/>
    <property type="project" value="TreeGrafter"/>
</dbReference>
<gene>
    <name evidence="1" type="ORF">OQJ68_11000</name>
</gene>
<name>A0AB35HZT8_MICTH</name>
<dbReference type="EMBL" id="JAPHQB010000016">
    <property type="protein sequence ID" value="MCX2802312.1"/>
    <property type="molecule type" value="Genomic_DNA"/>
</dbReference>
<accession>A0AB35HZT8</accession>
<dbReference type="InterPro" id="IPR029033">
    <property type="entry name" value="His_PPase_superfam"/>
</dbReference>
<evidence type="ECO:0000313" key="1">
    <source>
        <dbReference type="EMBL" id="MCX2802312.1"/>
    </source>
</evidence>
<dbReference type="InterPro" id="IPR050275">
    <property type="entry name" value="PGM_Phosphatase"/>
</dbReference>
<proteinExistence type="predicted"/>
<dbReference type="InterPro" id="IPR013078">
    <property type="entry name" value="His_Pase_superF_clade-1"/>
</dbReference>
<dbReference type="Pfam" id="PF00300">
    <property type="entry name" value="His_Phos_1"/>
    <property type="match status" value="1"/>
</dbReference>
<dbReference type="PANTHER" id="PTHR48100:SF1">
    <property type="entry name" value="HISTIDINE PHOSPHATASE FAMILY PROTEIN-RELATED"/>
    <property type="match status" value="1"/>
</dbReference>